<feature type="repeat" description="RCC1" evidence="3">
    <location>
        <begin position="324"/>
        <end position="378"/>
    </location>
</feature>
<dbReference type="STRING" id="1173061.A0A0J9XAN0"/>
<evidence type="ECO:0000259" key="5">
    <source>
        <dbReference type="PROSITE" id="PS50097"/>
    </source>
</evidence>
<dbReference type="Pfam" id="PF12796">
    <property type="entry name" value="Ank_2"/>
    <property type="match status" value="1"/>
</dbReference>
<feature type="region of interest" description="Disordered" evidence="4">
    <location>
        <begin position="213"/>
        <end position="235"/>
    </location>
</feature>
<dbReference type="PROSITE" id="PS50297">
    <property type="entry name" value="ANK_REP_REGION"/>
    <property type="match status" value="1"/>
</dbReference>
<feature type="region of interest" description="Disordered" evidence="4">
    <location>
        <begin position="1"/>
        <end position="22"/>
    </location>
</feature>
<dbReference type="PANTHER" id="PTHR22872">
    <property type="entry name" value="BTK-BINDING PROTEIN-RELATED"/>
    <property type="match status" value="1"/>
</dbReference>
<dbReference type="InterPro" id="IPR000210">
    <property type="entry name" value="BTB/POZ_dom"/>
</dbReference>
<feature type="region of interest" description="Disordered" evidence="4">
    <location>
        <begin position="1115"/>
        <end position="1134"/>
    </location>
</feature>
<feature type="compositionally biased region" description="Polar residues" evidence="4">
    <location>
        <begin position="1186"/>
        <end position="1209"/>
    </location>
</feature>
<feature type="compositionally biased region" description="Polar residues" evidence="4">
    <location>
        <begin position="1162"/>
        <end position="1176"/>
    </location>
</feature>
<dbReference type="Pfam" id="PF00415">
    <property type="entry name" value="RCC1"/>
    <property type="match status" value="1"/>
</dbReference>
<feature type="compositionally biased region" description="Acidic residues" evidence="4">
    <location>
        <begin position="222"/>
        <end position="232"/>
    </location>
</feature>
<dbReference type="Pfam" id="PF00651">
    <property type="entry name" value="BTB"/>
    <property type="match status" value="1"/>
</dbReference>
<evidence type="ECO:0000313" key="6">
    <source>
        <dbReference type="EMBL" id="CDO54535.1"/>
    </source>
</evidence>
<dbReference type="SUPFAM" id="SSF48403">
    <property type="entry name" value="Ankyrin repeat"/>
    <property type="match status" value="1"/>
</dbReference>
<dbReference type="InterPro" id="IPR051625">
    <property type="entry name" value="Signaling_Regulatory_Domain"/>
</dbReference>
<name>A0A0J9XAN0_GEOCN</name>
<dbReference type="SUPFAM" id="SSF50985">
    <property type="entry name" value="RCC1/BLIP-II"/>
    <property type="match status" value="1"/>
</dbReference>
<protein>
    <recommendedName>
        <fullName evidence="5">BTB domain-containing protein</fullName>
    </recommendedName>
</protein>
<dbReference type="CDD" id="cd18186">
    <property type="entry name" value="BTB_POZ_ZBTB_KLHL-like"/>
    <property type="match status" value="1"/>
</dbReference>
<organism evidence="6 7">
    <name type="scientific">Geotrichum candidum</name>
    <name type="common">Oospora lactis</name>
    <name type="synonym">Dipodascus geotrichum</name>
    <dbReference type="NCBI Taxonomy" id="1173061"/>
    <lineage>
        <taxon>Eukaryota</taxon>
        <taxon>Fungi</taxon>
        <taxon>Dikarya</taxon>
        <taxon>Ascomycota</taxon>
        <taxon>Saccharomycotina</taxon>
        <taxon>Dipodascomycetes</taxon>
        <taxon>Dipodascales</taxon>
        <taxon>Dipodascaceae</taxon>
        <taxon>Geotrichum</taxon>
    </lineage>
</organism>
<dbReference type="Gene3D" id="2.130.10.30">
    <property type="entry name" value="Regulator of chromosome condensation 1/beta-lactamase-inhibitor protein II"/>
    <property type="match status" value="1"/>
</dbReference>
<dbReference type="InterPro" id="IPR009091">
    <property type="entry name" value="RCC1/BLIP-II"/>
</dbReference>
<feature type="compositionally biased region" description="Low complexity" evidence="4">
    <location>
        <begin position="1516"/>
        <end position="1540"/>
    </location>
</feature>
<evidence type="ECO:0000256" key="1">
    <source>
        <dbReference type="ARBA" id="ARBA00022737"/>
    </source>
</evidence>
<feature type="domain" description="BTB" evidence="5">
    <location>
        <begin position="892"/>
        <end position="955"/>
    </location>
</feature>
<evidence type="ECO:0000256" key="3">
    <source>
        <dbReference type="PROSITE-ProRule" id="PRU00235"/>
    </source>
</evidence>
<reference evidence="6" key="1">
    <citation type="submission" date="2014-03" db="EMBL/GenBank/DDBJ databases">
        <authorList>
            <person name="Casaregola S."/>
        </authorList>
    </citation>
    <scope>NUCLEOTIDE SEQUENCE [LARGE SCALE GENOMIC DNA]</scope>
    <source>
        <strain evidence="6">CLIB 918</strain>
    </source>
</reference>
<dbReference type="OrthoDB" id="1893551at2759"/>
<feature type="region of interest" description="Disordered" evidence="4">
    <location>
        <begin position="1331"/>
        <end position="1353"/>
    </location>
</feature>
<dbReference type="PROSITE" id="PS50012">
    <property type="entry name" value="RCC1_3"/>
    <property type="match status" value="2"/>
</dbReference>
<keyword evidence="7" id="KW-1185">Reference proteome</keyword>
<dbReference type="PROSITE" id="PS50088">
    <property type="entry name" value="ANK_REPEAT"/>
    <property type="match status" value="1"/>
</dbReference>
<dbReference type="InterPro" id="IPR036770">
    <property type="entry name" value="Ankyrin_rpt-contain_sf"/>
</dbReference>
<keyword evidence="2" id="KW-0040">ANK repeat</keyword>
<dbReference type="InterPro" id="IPR002110">
    <property type="entry name" value="Ankyrin_rpt"/>
</dbReference>
<feature type="region of interest" description="Disordered" evidence="4">
    <location>
        <begin position="1436"/>
        <end position="1583"/>
    </location>
</feature>
<comment type="caution">
    <text evidence="6">The sequence shown here is derived from an EMBL/GenBank/DDBJ whole genome shotgun (WGS) entry which is preliminary data.</text>
</comment>
<feature type="compositionally biased region" description="Gly residues" evidence="4">
    <location>
        <begin position="1541"/>
        <end position="1556"/>
    </location>
</feature>
<accession>A0A0J9XAN0</accession>
<gene>
    <name evidence="6" type="ORF">BN980_GECA08s00703g</name>
</gene>
<evidence type="ECO:0000256" key="4">
    <source>
        <dbReference type="SAM" id="MobiDB-lite"/>
    </source>
</evidence>
<dbReference type="EMBL" id="CCBN010000008">
    <property type="protein sequence ID" value="CDO54535.1"/>
    <property type="molecule type" value="Genomic_DNA"/>
</dbReference>
<dbReference type="Gene3D" id="1.25.40.20">
    <property type="entry name" value="Ankyrin repeat-containing domain"/>
    <property type="match status" value="1"/>
</dbReference>
<dbReference type="SMART" id="SM00248">
    <property type="entry name" value="ANK"/>
    <property type="match status" value="2"/>
</dbReference>
<feature type="compositionally biased region" description="Polar residues" evidence="4">
    <location>
        <begin position="1236"/>
        <end position="1249"/>
    </location>
</feature>
<evidence type="ECO:0000313" key="7">
    <source>
        <dbReference type="Proteomes" id="UP000242525"/>
    </source>
</evidence>
<dbReference type="Proteomes" id="UP000242525">
    <property type="component" value="Unassembled WGS sequence"/>
</dbReference>
<keyword evidence="1" id="KW-0677">Repeat</keyword>
<dbReference type="PROSITE" id="PS50097">
    <property type="entry name" value="BTB"/>
    <property type="match status" value="1"/>
</dbReference>
<dbReference type="PANTHER" id="PTHR22872:SF2">
    <property type="entry name" value="INHIBITOR OF BRUTON TYROSINE KINASE"/>
    <property type="match status" value="1"/>
</dbReference>
<dbReference type="Gene3D" id="3.30.710.10">
    <property type="entry name" value="Potassium Channel Kv1.1, Chain A"/>
    <property type="match status" value="1"/>
</dbReference>
<dbReference type="CDD" id="cd18500">
    <property type="entry name" value="BACK_IBtk"/>
    <property type="match status" value="1"/>
</dbReference>
<evidence type="ECO:0000256" key="2">
    <source>
        <dbReference type="PROSITE-ProRule" id="PRU00023"/>
    </source>
</evidence>
<feature type="repeat" description="RCC1" evidence="3">
    <location>
        <begin position="271"/>
        <end position="324"/>
    </location>
</feature>
<dbReference type="SUPFAM" id="SSF54695">
    <property type="entry name" value="POZ domain"/>
    <property type="match status" value="1"/>
</dbReference>
<dbReference type="InterPro" id="IPR000408">
    <property type="entry name" value="Reg_chr_condens"/>
</dbReference>
<sequence length="1583" mass="175976">MRKAYKRNTHASTHDRLPSFNDDLSAKANSASQIQSPQHIYSVATPDAELKDYIAGLSKQEVNQTDLFGRTLLHIAASTGQYQLVEALLEHPGIDPSIQDLENGWTPLHRACYNGYIMCAIMLIANNYDCLFIKDRCRQRPFDLLPINLSPLDLAVTNHWNPNIGGSHLLKFGLNTNHILGFADPDNRAFPQVVELRRDTSVYSTELMKKRNSDINNAESSSTDESDDDEELATGFPLKETSPRLKFQNVRIKDVQISKFHSAVITTDPTNNLLICGLATGGRLGLDSDITTTQYTYKAVPRFNTTKVLSVSLGLDHTLALTSQGVYSWGSNQYGQLGTNSEDLSPQLMPRKINSDFGLEEVKGIAASQYHSVAFTDKSIYFWGKNIGQMGSLPGQDLWQSSKKNLVCEDGGIIVPYPQIFPHLPSPVKMLTACDIATVCLLQNSSVWVFMNGGHFRVLFPFNTLSPKDFELYRTPETGINRRIFHISCSEKGAVCAIDDHGTVYSFLLAKHYIEPSQLDESVKASHIAKVLKVNTVWTPRGVNDAACDADIGDDGQVILCTLQGTVWKRIQRSKAYATSTPTQQMDITTSDGKKKYHYERVPFLNKAYQVRCDRLFSSFAVIRDDDGLKYLTLDETSISNDFANLVSFENPTGLHMQAKYLARFSHRRARHSFNRQKKQHDSHTSLLQADMQFTKGRSLLTTNELVEINSLREFSTNAAKCLCSTTHNSFDTYFDNTPNTRLYDLAVVCSSSETCIPVHRYIMISRIPKLFSLIKGEISEITGLMNFRVTYDPTPSKHFKYGKLTISDDVHELAIKVLIYYLYTDKYIKPWDDWVPLEGVRKNKPYEDFNRVITALNMDSIRYLQGSSVNNLGVSLLGSLEVAAFKDYLDTDVEILLENGSVNLHSYILQSRSAYFATVLSERWNNKASPVTINLQHIKKDVFDIIINYIYGDEHITSFDNIGEKFSTPKEFVNFVVKVLDTAAELTLLRLFQGCEVILADMITMKNVGILLEHSIEFSAQQLELTCLEFIRLNLEVMIEKGYLSNISTDTFIVIDEYVRKVIHKSFIFHDDPGKNNTLAYDFINDLDSFNENLTSLVPYMKQDVSDNAIETAFSEKSTTRRRSSAKHSTPLSASFQPMQNSIVYSEVFEMDGETSHKESPANSGRTSSMSSEKINSGWHVVSGRKTSFTNSSKPVMPSTSPQVNSPKADSLPASAPRTSPVLMNESTFPKIGQWGSNSTRKMSNSTSFERRPSIIAADKAIPKASGLTNALDKAKVSNTSTNGSSNSSTSPQSQSADVFQGETLSSLIDTTGKKGGKLSQRERRKMQLDLEKQGREQPQVVPDSSGGNNPWNVTAVPAVKNVDLDSPFSMYSKSATKKSDAEIAASYKPTITEIMQEEQFEIKQKAIEKSKSLKEIQEEEQFAKWWAEESAKVQREQEFLESLGNPGSSSSGDRKRNQQQPQQSQQKSSKGANNGSKRRSQKKQGPSTDRDLVFNSGIPLPSAGYKSNGQYHYTTTNNTNNGSGNNNGNNTGPSNGNSSGAGGSGPGGSGGGNGNHKRRGGQSSASRGGWKGKGRTTIQQT</sequence>
<feature type="region of interest" description="Disordered" evidence="4">
    <location>
        <begin position="1152"/>
        <end position="1249"/>
    </location>
</feature>
<proteinExistence type="predicted"/>
<feature type="repeat" description="ANK" evidence="2">
    <location>
        <begin position="68"/>
        <end position="91"/>
    </location>
</feature>
<dbReference type="InterPro" id="IPR011333">
    <property type="entry name" value="SKP1/BTB/POZ_sf"/>
</dbReference>
<feature type="compositionally biased region" description="Low complexity" evidence="4">
    <location>
        <begin position="1460"/>
        <end position="1472"/>
    </location>
</feature>
<feature type="compositionally biased region" description="Low complexity" evidence="4">
    <location>
        <begin position="1279"/>
        <end position="1297"/>
    </location>
</feature>
<feature type="region of interest" description="Disordered" evidence="4">
    <location>
        <begin position="1278"/>
        <end position="1300"/>
    </location>
</feature>
<dbReference type="SMART" id="SM00225">
    <property type="entry name" value="BTB"/>
    <property type="match status" value="1"/>
</dbReference>